<accession>A0ABS8RGP1</accession>
<evidence type="ECO:0000313" key="2">
    <source>
        <dbReference type="Proteomes" id="UP000823775"/>
    </source>
</evidence>
<evidence type="ECO:0000313" key="1">
    <source>
        <dbReference type="EMBL" id="MCD7445903.1"/>
    </source>
</evidence>
<sequence>MTSLAMKSHPKFVVMVSPLVATQVIPQKEFIVEATMAYGMTRSGMFWTLEELSQGVLRKENQKRQALLKALDEVHMLVGMIRHNLVTMMLAITMMRNGFEPILGLGKNWKACLVPFQSIQRSSNLVLVMIERGAKILLAMEQCDASQHLRTSSAMQGEVKEDFLGPFDSSACHKFTPVKRRCQRK</sequence>
<proteinExistence type="predicted"/>
<organism evidence="1 2">
    <name type="scientific">Datura stramonium</name>
    <name type="common">Jimsonweed</name>
    <name type="synonym">Common thornapple</name>
    <dbReference type="NCBI Taxonomy" id="4076"/>
    <lineage>
        <taxon>Eukaryota</taxon>
        <taxon>Viridiplantae</taxon>
        <taxon>Streptophyta</taxon>
        <taxon>Embryophyta</taxon>
        <taxon>Tracheophyta</taxon>
        <taxon>Spermatophyta</taxon>
        <taxon>Magnoliopsida</taxon>
        <taxon>eudicotyledons</taxon>
        <taxon>Gunneridae</taxon>
        <taxon>Pentapetalae</taxon>
        <taxon>asterids</taxon>
        <taxon>lamiids</taxon>
        <taxon>Solanales</taxon>
        <taxon>Solanaceae</taxon>
        <taxon>Solanoideae</taxon>
        <taxon>Datureae</taxon>
        <taxon>Datura</taxon>
    </lineage>
</organism>
<protein>
    <submittedName>
        <fullName evidence="1">Uncharacterized protein</fullName>
    </submittedName>
</protein>
<gene>
    <name evidence="1" type="ORF">HAX54_024602</name>
</gene>
<reference evidence="1 2" key="1">
    <citation type="journal article" date="2021" name="BMC Genomics">
        <title>Datura genome reveals duplications of psychoactive alkaloid biosynthetic genes and high mutation rate following tissue culture.</title>
        <authorList>
            <person name="Rajewski A."/>
            <person name="Carter-House D."/>
            <person name="Stajich J."/>
            <person name="Litt A."/>
        </authorList>
    </citation>
    <scope>NUCLEOTIDE SEQUENCE [LARGE SCALE GENOMIC DNA]</scope>
    <source>
        <strain evidence="1">AR-01</strain>
    </source>
</reference>
<comment type="caution">
    <text evidence="1">The sequence shown here is derived from an EMBL/GenBank/DDBJ whole genome shotgun (WGS) entry which is preliminary data.</text>
</comment>
<keyword evidence="2" id="KW-1185">Reference proteome</keyword>
<dbReference type="EMBL" id="JACEIK010000003">
    <property type="protein sequence ID" value="MCD7445903.1"/>
    <property type="molecule type" value="Genomic_DNA"/>
</dbReference>
<dbReference type="Proteomes" id="UP000823775">
    <property type="component" value="Unassembled WGS sequence"/>
</dbReference>
<name>A0ABS8RGP1_DATST</name>